<dbReference type="GO" id="GO:0003677">
    <property type="term" value="F:DNA binding"/>
    <property type="evidence" value="ECO:0007669"/>
    <property type="project" value="UniProtKB-KW"/>
</dbReference>
<evidence type="ECO:0000259" key="6">
    <source>
        <dbReference type="PROSITE" id="PS50931"/>
    </source>
</evidence>
<protein>
    <submittedName>
        <fullName evidence="7">LysR family transcriptional regulator</fullName>
    </submittedName>
</protein>
<organism evidence="7 8">
    <name type="scientific">Gordonia desulfuricans</name>
    <dbReference type="NCBI Taxonomy" id="89051"/>
    <lineage>
        <taxon>Bacteria</taxon>
        <taxon>Bacillati</taxon>
        <taxon>Actinomycetota</taxon>
        <taxon>Actinomycetes</taxon>
        <taxon>Mycobacteriales</taxon>
        <taxon>Gordoniaceae</taxon>
        <taxon>Gordonia</taxon>
    </lineage>
</organism>
<evidence type="ECO:0000256" key="2">
    <source>
        <dbReference type="ARBA" id="ARBA00023015"/>
    </source>
</evidence>
<dbReference type="SUPFAM" id="SSF53850">
    <property type="entry name" value="Periplasmic binding protein-like II"/>
    <property type="match status" value="1"/>
</dbReference>
<comment type="similarity">
    <text evidence="1">Belongs to the LysR transcriptional regulatory family.</text>
</comment>
<keyword evidence="5" id="KW-0804">Transcription</keyword>
<dbReference type="InterPro" id="IPR005119">
    <property type="entry name" value="LysR_subst-bd"/>
</dbReference>
<evidence type="ECO:0000313" key="7">
    <source>
        <dbReference type="EMBL" id="NDK91569.1"/>
    </source>
</evidence>
<evidence type="ECO:0000256" key="3">
    <source>
        <dbReference type="ARBA" id="ARBA00023125"/>
    </source>
</evidence>
<dbReference type="PANTHER" id="PTHR30346">
    <property type="entry name" value="TRANSCRIPTIONAL DUAL REGULATOR HCAR-RELATED"/>
    <property type="match status" value="1"/>
</dbReference>
<dbReference type="InterPro" id="IPR036390">
    <property type="entry name" value="WH_DNA-bd_sf"/>
</dbReference>
<dbReference type="Proteomes" id="UP000466307">
    <property type="component" value="Unassembled WGS sequence"/>
</dbReference>
<dbReference type="Gene3D" id="1.10.10.10">
    <property type="entry name" value="Winged helix-like DNA-binding domain superfamily/Winged helix DNA-binding domain"/>
    <property type="match status" value="1"/>
</dbReference>
<dbReference type="Pfam" id="PF03466">
    <property type="entry name" value="LysR_substrate"/>
    <property type="match status" value="1"/>
</dbReference>
<proteinExistence type="inferred from homology"/>
<dbReference type="RefSeq" id="WP_083533792.1">
    <property type="nucleotide sequence ID" value="NZ_JAADZU010000073.1"/>
</dbReference>
<dbReference type="Gene3D" id="3.40.190.10">
    <property type="entry name" value="Periplasmic binding protein-like II"/>
    <property type="match status" value="2"/>
</dbReference>
<dbReference type="GO" id="GO:0003700">
    <property type="term" value="F:DNA-binding transcription factor activity"/>
    <property type="evidence" value="ECO:0007669"/>
    <property type="project" value="InterPro"/>
</dbReference>
<dbReference type="PANTHER" id="PTHR30346:SF28">
    <property type="entry name" value="HTH-TYPE TRANSCRIPTIONAL REGULATOR CYNR"/>
    <property type="match status" value="1"/>
</dbReference>
<keyword evidence="3" id="KW-0238">DNA-binding</keyword>
<keyword evidence="4" id="KW-0010">Activator</keyword>
<dbReference type="Pfam" id="PF00126">
    <property type="entry name" value="HTH_1"/>
    <property type="match status" value="1"/>
</dbReference>
<dbReference type="InterPro" id="IPR000847">
    <property type="entry name" value="LysR_HTH_N"/>
</dbReference>
<keyword evidence="2" id="KW-0805">Transcription regulation</keyword>
<keyword evidence="8" id="KW-1185">Reference proteome</keyword>
<sequence>MTDSLISSSSSPRYIDLRRLHQFVIAVDSPSLRVAAEQLFVTQQGLSASLRQLEADLNLELFVRTNRTLRVSPAGAELYRRAPALLAGGRSALTAVHRIVEEAPPLYVIGHTPDISGEEVHHILAPHLPALSGQPLRVAEVYPDRIRQELLEGRIDLALRRTIDRSLDLDSRVIAYHTLRLAVSSRHPLAARSVVSIADLADFPVVVGEPEHRSLYTDYLVALCHREGFQPQLVTNPIEGTPPSTIIASSTTKCAFVTDPTGLTYGGRLQVIDFDDPPKVPVQAVWLPHTASPVRDRLVKDAAD</sequence>
<feature type="domain" description="HTH lysR-type" evidence="6">
    <location>
        <begin position="15"/>
        <end position="72"/>
    </location>
</feature>
<comment type="caution">
    <text evidence="7">The sequence shown here is derived from an EMBL/GenBank/DDBJ whole genome shotgun (WGS) entry which is preliminary data.</text>
</comment>
<dbReference type="AlphaFoldDB" id="A0A7K3LTK7"/>
<dbReference type="SUPFAM" id="SSF46785">
    <property type="entry name" value="Winged helix' DNA-binding domain"/>
    <property type="match status" value="1"/>
</dbReference>
<reference evidence="7 8" key="1">
    <citation type="submission" date="2020-01" db="EMBL/GenBank/DDBJ databases">
        <title>Investigation of new actinobacteria for the biodesulphurisation of diesel fuel.</title>
        <authorList>
            <person name="Athi Narayanan S.M."/>
        </authorList>
    </citation>
    <scope>NUCLEOTIDE SEQUENCE [LARGE SCALE GENOMIC DNA]</scope>
    <source>
        <strain evidence="7 8">213E</strain>
    </source>
</reference>
<gene>
    <name evidence="7" type="ORF">GYA93_18590</name>
</gene>
<dbReference type="PROSITE" id="PS50931">
    <property type="entry name" value="HTH_LYSR"/>
    <property type="match status" value="1"/>
</dbReference>
<dbReference type="PRINTS" id="PR00039">
    <property type="entry name" value="HTHLYSR"/>
</dbReference>
<dbReference type="InterPro" id="IPR036388">
    <property type="entry name" value="WH-like_DNA-bd_sf"/>
</dbReference>
<evidence type="ECO:0000256" key="4">
    <source>
        <dbReference type="ARBA" id="ARBA00023159"/>
    </source>
</evidence>
<evidence type="ECO:0000256" key="5">
    <source>
        <dbReference type="ARBA" id="ARBA00023163"/>
    </source>
</evidence>
<evidence type="ECO:0000313" key="8">
    <source>
        <dbReference type="Proteomes" id="UP000466307"/>
    </source>
</evidence>
<accession>A0A7K3LTK7</accession>
<name>A0A7K3LTK7_9ACTN</name>
<dbReference type="GO" id="GO:0032993">
    <property type="term" value="C:protein-DNA complex"/>
    <property type="evidence" value="ECO:0007669"/>
    <property type="project" value="TreeGrafter"/>
</dbReference>
<evidence type="ECO:0000256" key="1">
    <source>
        <dbReference type="ARBA" id="ARBA00009437"/>
    </source>
</evidence>
<dbReference type="EMBL" id="JAADZU010000073">
    <property type="protein sequence ID" value="NDK91569.1"/>
    <property type="molecule type" value="Genomic_DNA"/>
</dbReference>